<dbReference type="AlphaFoldDB" id="A0A8A3P793"/>
<evidence type="ECO:0000313" key="2">
    <source>
        <dbReference type="EMBL" id="QSZ31501.1"/>
    </source>
</evidence>
<dbReference type="Proteomes" id="UP000672032">
    <property type="component" value="Chromosome 2"/>
</dbReference>
<reference evidence="2" key="1">
    <citation type="submission" date="2020-10" db="EMBL/GenBank/DDBJ databases">
        <title>Genome Sequence of Monilinia vaccinii-corymbosi Sheds Light on Mummy Berry Disease Infection of Blueberry and Mating Type.</title>
        <authorList>
            <person name="Yow A.G."/>
            <person name="Zhang Y."/>
            <person name="Bansal K."/>
            <person name="Eacker S.M."/>
            <person name="Sullivan S."/>
            <person name="Liachko I."/>
            <person name="Cubeta M.A."/>
            <person name="Rollins J.A."/>
            <person name="Ashrafi H."/>
        </authorList>
    </citation>
    <scope>NUCLEOTIDE SEQUENCE</scope>
    <source>
        <strain evidence="2">RL-1</strain>
    </source>
</reference>
<dbReference type="OrthoDB" id="62952at2759"/>
<dbReference type="EMBL" id="CP063406">
    <property type="protein sequence ID" value="QSZ31501.1"/>
    <property type="molecule type" value="Genomic_DNA"/>
</dbReference>
<accession>A0A8A3P793</accession>
<protein>
    <submittedName>
        <fullName evidence="2">Uncharacterized protein</fullName>
    </submittedName>
</protein>
<feature type="region of interest" description="Disordered" evidence="1">
    <location>
        <begin position="1"/>
        <end position="33"/>
    </location>
</feature>
<dbReference type="InterPro" id="IPR038883">
    <property type="entry name" value="AN11006-like"/>
</dbReference>
<dbReference type="PANTHER" id="PTHR42085">
    <property type="entry name" value="F-BOX DOMAIN-CONTAINING PROTEIN"/>
    <property type="match status" value="1"/>
</dbReference>
<proteinExistence type="predicted"/>
<name>A0A8A3P793_9HELO</name>
<evidence type="ECO:0000256" key="1">
    <source>
        <dbReference type="SAM" id="MobiDB-lite"/>
    </source>
</evidence>
<feature type="compositionally biased region" description="Polar residues" evidence="1">
    <location>
        <begin position="16"/>
        <end position="33"/>
    </location>
</feature>
<gene>
    <name evidence="2" type="ORF">DSL72_001068</name>
</gene>
<keyword evidence="3" id="KW-1185">Reference proteome</keyword>
<dbReference type="PANTHER" id="PTHR42085:SF2">
    <property type="entry name" value="F-BOX DOMAIN-CONTAINING PROTEIN"/>
    <property type="match status" value="1"/>
</dbReference>
<evidence type="ECO:0000313" key="3">
    <source>
        <dbReference type="Proteomes" id="UP000672032"/>
    </source>
</evidence>
<feature type="compositionally biased region" description="Basic residues" evidence="1">
    <location>
        <begin position="1"/>
        <end position="13"/>
    </location>
</feature>
<organism evidence="2 3">
    <name type="scientific">Monilinia vaccinii-corymbosi</name>
    <dbReference type="NCBI Taxonomy" id="61207"/>
    <lineage>
        <taxon>Eukaryota</taxon>
        <taxon>Fungi</taxon>
        <taxon>Dikarya</taxon>
        <taxon>Ascomycota</taxon>
        <taxon>Pezizomycotina</taxon>
        <taxon>Leotiomycetes</taxon>
        <taxon>Helotiales</taxon>
        <taxon>Sclerotiniaceae</taxon>
        <taxon>Monilinia</taxon>
    </lineage>
</organism>
<sequence>MAKNRGKKRKAKKSNFPGNPSTDQPPSLFPSISRQNRSKNRLWALPQEIRWIIYELLLLKPEVPIALPSPVYPTGGVCGMLEPTKAKVKATRRICGLLEVSKAIRHDAAQFFYEQNNFVLGWCKEEDVRPRFVAKPNGLESFLAVTPQFYIGCIRKLTILVPLPVFPYPDSSSTMSTETLFAPFKDMTTATLKNFPNLRVVNITFTEFIPTMLTYPWEEIEDQVFDSLSIFFQHHNLKKIIIGVDLIGKPLPPSSLQLPWDPIRDVFNEIKKAIKRAMRGQNGIWSTKESRWNEIFIKTRESRFLEPELWTIVKKRYLMTP</sequence>